<keyword evidence="2" id="KW-0493">Microtubule</keyword>
<keyword evidence="7" id="KW-1185">Reference proteome</keyword>
<dbReference type="FunFam" id="3.40.50.1440:FF:000092">
    <property type="entry name" value="Putative delta-like tubulin"/>
    <property type="match status" value="1"/>
</dbReference>
<dbReference type="GO" id="GO:0005874">
    <property type="term" value="C:microtubule"/>
    <property type="evidence" value="ECO:0007669"/>
    <property type="project" value="UniProtKB-KW"/>
</dbReference>
<dbReference type="Proteomes" id="UP000688137">
    <property type="component" value="Unassembled WGS sequence"/>
</dbReference>
<dbReference type="SMART" id="SM00864">
    <property type="entry name" value="Tubulin"/>
    <property type="match status" value="1"/>
</dbReference>
<comment type="similarity">
    <text evidence="1">Belongs to the tubulin family.</text>
</comment>
<comment type="caution">
    <text evidence="6">The sequence shown here is derived from an EMBL/GenBank/DDBJ whole genome shotgun (WGS) entry which is preliminary data.</text>
</comment>
<keyword evidence="4" id="KW-0342">GTP-binding</keyword>
<dbReference type="GO" id="GO:0007017">
    <property type="term" value="P:microtubule-based process"/>
    <property type="evidence" value="ECO:0007669"/>
    <property type="project" value="InterPro"/>
</dbReference>
<evidence type="ECO:0000313" key="7">
    <source>
        <dbReference type="Proteomes" id="UP000688137"/>
    </source>
</evidence>
<dbReference type="CDD" id="cd02189">
    <property type="entry name" value="delta_zeta_tubulin-like"/>
    <property type="match status" value="1"/>
</dbReference>
<sequence>MSLGFIQLGQCGNQIGHALFDFMIQETQMSSPGAQALLNEIFFFERKNKQIAKSLLIDMEPKVVDRCLKAEYYDKAFSLTKQEGSGNNWAYGFNNHGPANKNAILQIMDTLLEECGYLESLFFISSLAGGTGSGLGSYILELMADRYPEIELFNICVMPHLTGEVILQSLNTVLTIGSIYQHSEGIILLQNDEAQALCNNLLNLKSPSLNDINQVMSTNLASFFWPCLTNQVYSTFNNNLQYVQELLNITNNQYKLLQLNQIPQLPQQSKAFQNDTWSALEKRIQQMVMTGTKEYNINWHKKGQQPFKQLMIARGNDVKKHQFNWNTVQDEHQFNKNEKSITVLHNSSNIVESLNMISDRANQMIQERAYIYQYEKFGVKIQHFQESMGIVEGIINDYEQLIQ</sequence>
<gene>
    <name evidence="6" type="ORF">PPRIM_AZ9-3.1.T0180348</name>
</gene>
<keyword evidence="3" id="KW-0547">Nucleotide-binding</keyword>
<evidence type="ECO:0000256" key="1">
    <source>
        <dbReference type="ARBA" id="ARBA00009636"/>
    </source>
</evidence>
<reference evidence="6" key="1">
    <citation type="submission" date="2021-01" db="EMBL/GenBank/DDBJ databases">
        <authorList>
            <consortium name="Genoscope - CEA"/>
            <person name="William W."/>
        </authorList>
    </citation>
    <scope>NUCLEOTIDE SEQUENCE</scope>
</reference>
<dbReference type="AlphaFoldDB" id="A0A8S1K9G1"/>
<feature type="domain" description="Tubulin/FtsZ GTPase" evidence="5">
    <location>
        <begin position="39"/>
        <end position="225"/>
    </location>
</feature>
<evidence type="ECO:0000256" key="3">
    <source>
        <dbReference type="ARBA" id="ARBA00022741"/>
    </source>
</evidence>
<dbReference type="PANTHER" id="PTHR11588">
    <property type="entry name" value="TUBULIN"/>
    <property type="match status" value="1"/>
</dbReference>
<dbReference type="Pfam" id="PF00091">
    <property type="entry name" value="Tubulin"/>
    <property type="match status" value="1"/>
</dbReference>
<evidence type="ECO:0000256" key="2">
    <source>
        <dbReference type="ARBA" id="ARBA00022701"/>
    </source>
</evidence>
<accession>A0A8S1K9G1</accession>
<dbReference type="InterPro" id="IPR003008">
    <property type="entry name" value="Tubulin_FtsZ_GTPase"/>
</dbReference>
<evidence type="ECO:0000313" key="6">
    <source>
        <dbReference type="EMBL" id="CAD8051819.1"/>
    </source>
</evidence>
<evidence type="ECO:0000259" key="5">
    <source>
        <dbReference type="SMART" id="SM00864"/>
    </source>
</evidence>
<dbReference type="OMA" id="ACHPEYK"/>
<organism evidence="6 7">
    <name type="scientific">Paramecium primaurelia</name>
    <dbReference type="NCBI Taxonomy" id="5886"/>
    <lineage>
        <taxon>Eukaryota</taxon>
        <taxon>Sar</taxon>
        <taxon>Alveolata</taxon>
        <taxon>Ciliophora</taxon>
        <taxon>Intramacronucleata</taxon>
        <taxon>Oligohymenophorea</taxon>
        <taxon>Peniculida</taxon>
        <taxon>Parameciidae</taxon>
        <taxon>Paramecium</taxon>
    </lineage>
</organism>
<proteinExistence type="inferred from homology"/>
<dbReference type="PROSITE" id="PS00227">
    <property type="entry name" value="TUBULIN"/>
    <property type="match status" value="1"/>
</dbReference>
<name>A0A8S1K9G1_PARPR</name>
<dbReference type="InterPro" id="IPR017975">
    <property type="entry name" value="Tubulin_CS"/>
</dbReference>
<dbReference type="EMBL" id="CAJJDM010000014">
    <property type="protein sequence ID" value="CAD8051819.1"/>
    <property type="molecule type" value="Genomic_DNA"/>
</dbReference>
<dbReference type="GO" id="GO:0005525">
    <property type="term" value="F:GTP binding"/>
    <property type="evidence" value="ECO:0007669"/>
    <property type="project" value="UniProtKB-KW"/>
</dbReference>
<protein>
    <recommendedName>
        <fullName evidence="5">Tubulin/FtsZ GTPase domain-containing protein</fullName>
    </recommendedName>
</protein>
<evidence type="ECO:0000256" key="4">
    <source>
        <dbReference type="ARBA" id="ARBA00023134"/>
    </source>
</evidence>
<dbReference type="InterPro" id="IPR000217">
    <property type="entry name" value="Tubulin"/>
</dbReference>